<proteinExistence type="predicted"/>
<feature type="region of interest" description="Disordered" evidence="3">
    <location>
        <begin position="1126"/>
        <end position="1147"/>
    </location>
</feature>
<dbReference type="InterPro" id="IPR000873">
    <property type="entry name" value="AMP-dep_synth/lig_dom"/>
</dbReference>
<dbReference type="SUPFAM" id="SSF56801">
    <property type="entry name" value="Acetyl-CoA synthetase-like"/>
    <property type="match status" value="1"/>
</dbReference>
<dbReference type="Gene3D" id="3.40.50.720">
    <property type="entry name" value="NAD(P)-binding Rossmann-like Domain"/>
    <property type="match status" value="1"/>
</dbReference>
<reference evidence="5 6" key="1">
    <citation type="submission" date="2023-08" db="EMBL/GenBank/DDBJ databases">
        <title>Black Yeasts Isolated from many extreme environments.</title>
        <authorList>
            <person name="Coleine C."/>
            <person name="Stajich J.E."/>
            <person name="Selbmann L."/>
        </authorList>
    </citation>
    <scope>NUCLEOTIDE SEQUENCE [LARGE SCALE GENOMIC DNA]</scope>
    <source>
        <strain evidence="5 6">CCFEE 5885</strain>
    </source>
</reference>
<gene>
    <name evidence="5" type="ORF">LTR24_007691</name>
</gene>
<dbReference type="SUPFAM" id="SSF51735">
    <property type="entry name" value="NAD(P)-binding Rossmann-fold domains"/>
    <property type="match status" value="1"/>
</dbReference>
<feature type="compositionally biased region" description="Polar residues" evidence="3">
    <location>
        <begin position="1129"/>
        <end position="1144"/>
    </location>
</feature>
<keyword evidence="1" id="KW-0596">Phosphopantetheine</keyword>
<dbReference type="PANTHER" id="PTHR43439">
    <property type="entry name" value="PHENYLACETATE-COENZYME A LIGASE"/>
    <property type="match status" value="1"/>
</dbReference>
<dbReference type="PANTHER" id="PTHR43439:SF2">
    <property type="entry name" value="ENZYME, PUTATIVE (JCVI)-RELATED"/>
    <property type="match status" value="1"/>
</dbReference>
<dbReference type="Pfam" id="PF00501">
    <property type="entry name" value="AMP-binding"/>
    <property type="match status" value="1"/>
</dbReference>
<feature type="domain" description="Carrier" evidence="4">
    <location>
        <begin position="566"/>
        <end position="644"/>
    </location>
</feature>
<evidence type="ECO:0000313" key="6">
    <source>
        <dbReference type="Proteomes" id="UP001345013"/>
    </source>
</evidence>
<dbReference type="InterPro" id="IPR051414">
    <property type="entry name" value="Adenylate-forming_Reductase"/>
</dbReference>
<dbReference type="Proteomes" id="UP001345013">
    <property type="component" value="Unassembled WGS sequence"/>
</dbReference>
<name>A0ABR0K258_9EURO</name>
<dbReference type="EMBL" id="JAVRRG010000119">
    <property type="protein sequence ID" value="KAK5083401.1"/>
    <property type="molecule type" value="Genomic_DNA"/>
</dbReference>
<dbReference type="InterPro" id="IPR036291">
    <property type="entry name" value="NAD(P)-bd_dom_sf"/>
</dbReference>
<protein>
    <submittedName>
        <fullName evidence="5">NRPS-like protein biosynthetic cluster</fullName>
    </submittedName>
</protein>
<evidence type="ECO:0000256" key="1">
    <source>
        <dbReference type="ARBA" id="ARBA00022450"/>
    </source>
</evidence>
<keyword evidence="6" id="KW-1185">Reference proteome</keyword>
<accession>A0ABR0K258</accession>
<dbReference type="InterPro" id="IPR042099">
    <property type="entry name" value="ANL_N_sf"/>
</dbReference>
<comment type="caution">
    <text evidence="5">The sequence shown here is derived from an EMBL/GenBank/DDBJ whole genome shotgun (WGS) entry which is preliminary data.</text>
</comment>
<evidence type="ECO:0000256" key="3">
    <source>
        <dbReference type="SAM" id="MobiDB-lite"/>
    </source>
</evidence>
<dbReference type="Gene3D" id="1.10.1200.10">
    <property type="entry name" value="ACP-like"/>
    <property type="match status" value="1"/>
</dbReference>
<dbReference type="Pfam" id="PF07993">
    <property type="entry name" value="NAD_binding_4"/>
    <property type="match status" value="1"/>
</dbReference>
<evidence type="ECO:0000313" key="5">
    <source>
        <dbReference type="EMBL" id="KAK5083401.1"/>
    </source>
</evidence>
<evidence type="ECO:0000256" key="2">
    <source>
        <dbReference type="ARBA" id="ARBA00022553"/>
    </source>
</evidence>
<keyword evidence="2" id="KW-0597">Phosphoprotein</keyword>
<dbReference type="InterPro" id="IPR036736">
    <property type="entry name" value="ACP-like_sf"/>
</dbReference>
<dbReference type="Pfam" id="PF23562">
    <property type="entry name" value="AMP-binding_C_3"/>
    <property type="match status" value="1"/>
</dbReference>
<evidence type="ECO:0000259" key="4">
    <source>
        <dbReference type="PROSITE" id="PS50075"/>
    </source>
</evidence>
<dbReference type="Gene3D" id="3.40.50.12780">
    <property type="entry name" value="N-terminal domain of ligase-like"/>
    <property type="match status" value="1"/>
</dbReference>
<dbReference type="InterPro" id="IPR013120">
    <property type="entry name" value="FAR_NAD-bd"/>
</dbReference>
<dbReference type="PROSITE" id="PS50075">
    <property type="entry name" value="CARRIER"/>
    <property type="match status" value="1"/>
</dbReference>
<sequence>MAEVATNYFVCTLGEALQDDISRPFATVNELITKQSTDNPDVPAIGFYIGSGSSRDDAFETKVLTFHDVYMTTVNTATLISHNLNTAPGKAVGLLADSSPAFLFTWLGCIRLGHPVLLLAPQLTASAIAHLCRTCEVSTLFTDKKHEGLADEACRQEEDSKTSELKRIPLPFMDDHDVFSLTKEHSTRDPPEPAIASDNVAYLHHTSGTSSGLPKPIPQTHHGAVAVLPALDGRNQATFTTTPLYHGGPADIFRAWTSNAMIWLFPSKDIPITASNITKCLESAETSASSKKARPVKYFTSVPYVLQMMAGNEEGLKWLQKMDLVGVGGAALPAKVGNEQVEQGVNLVSRFGSAECGFLLSSHRDYAKDKDWQYLRMNEKSPLVFESREEQLHELVIKPQWPHMAKRNRDDGSYATADLFEKHPAVPNAWMYHSRADSQLTLITGKKFDPASTEHDIVAASKLLSDALLFGNGRPYPGALLFRAENAENMSDTDLLKQISPVVEKINAGNQKHARIPRNMLVVMPFDQDPLEKSSKGTILRNRAEARYESVIEQAYDNVAPTSADIADKDVPKAILDLTTSVVGHDTITMDDDLFSQGVDSVACVQIRHGVSQLLPKDAKALPLTVVEDTGTITELANMVIQLRQGVTSGKIEDKALMPELIKQHSRLDDNRPVETMIDGITTVIEPPGKTVLVTGATGSLGSHVLSQLLQNQTIHHVYVLVRGATPQAAKERVHKALSSRRLPIPDVFDQKVTILQCKLSDPDLGLTFQDYSALQDEVDVVLHMAWSVNFLISLRSFTPHFAGVQNLLNLCQSSTKRKVPRFVFCSSVASVSSFPVSSSEGGSVPEAVQTDLAMSGATGYARSKLTAELILASAATNIQSLRNRISVVRVGQLSADTKHGIWSNSEAYPQILATAKLTDGALPDLGSDERLTWLPVNVAAKAFVEASLTEPEIIGDMPTEHVKQKLGQKPQTSFALTDGGKNVDGQMLDTSAVKVLHLLNPDQSKTFTDFTVRLQELQRQTPKTTTEATDDQNIEILPAQQWLDKLDKLASRSDSLPEAQKSLRLLPFWKQVYGDRQPSPLPTGTDTDTASTAPSELVFDVHNSLIAMPALTHWLGLSTVEGRRSRPQAPQINGESGAPTNNAEPIDEVVDDVDNELLRKDYVLKIWNWVRENVP</sequence>
<dbReference type="InterPro" id="IPR009081">
    <property type="entry name" value="PP-bd_ACP"/>
</dbReference>
<organism evidence="5 6">
    <name type="scientific">Lithohypha guttulata</name>
    <dbReference type="NCBI Taxonomy" id="1690604"/>
    <lineage>
        <taxon>Eukaryota</taxon>
        <taxon>Fungi</taxon>
        <taxon>Dikarya</taxon>
        <taxon>Ascomycota</taxon>
        <taxon>Pezizomycotina</taxon>
        <taxon>Eurotiomycetes</taxon>
        <taxon>Chaetothyriomycetidae</taxon>
        <taxon>Chaetothyriales</taxon>
        <taxon>Trichomeriaceae</taxon>
        <taxon>Lithohypha</taxon>
    </lineage>
</organism>
<dbReference type="SUPFAM" id="SSF47336">
    <property type="entry name" value="ACP-like"/>
    <property type="match status" value="1"/>
</dbReference>